<proteinExistence type="predicted"/>
<evidence type="ECO:0000313" key="3">
    <source>
        <dbReference type="Proteomes" id="UP000014680"/>
    </source>
</evidence>
<organism evidence="2 3">
    <name type="scientific">Entamoeba invadens IP1</name>
    <dbReference type="NCBI Taxonomy" id="370355"/>
    <lineage>
        <taxon>Eukaryota</taxon>
        <taxon>Amoebozoa</taxon>
        <taxon>Evosea</taxon>
        <taxon>Archamoebae</taxon>
        <taxon>Mastigamoebida</taxon>
        <taxon>Entamoebidae</taxon>
        <taxon>Entamoeba</taxon>
    </lineage>
</organism>
<name>L7FLJ8_ENTIV</name>
<dbReference type="GeneID" id="14887720"/>
<dbReference type="KEGG" id="eiv:EIN_104770"/>
<feature type="region of interest" description="Disordered" evidence="1">
    <location>
        <begin position="103"/>
        <end position="127"/>
    </location>
</feature>
<evidence type="ECO:0000313" key="2">
    <source>
        <dbReference type="EMBL" id="ELP88744.1"/>
    </source>
</evidence>
<accession>L7FLJ8</accession>
<gene>
    <name evidence="2" type="ORF">EIN_104770</name>
</gene>
<keyword evidence="3" id="KW-1185">Reference proteome</keyword>
<dbReference type="EMBL" id="KB206702">
    <property type="protein sequence ID" value="ELP88744.1"/>
    <property type="molecule type" value="Genomic_DNA"/>
</dbReference>
<dbReference type="RefSeq" id="XP_004255515.1">
    <property type="nucleotide sequence ID" value="XM_004255467.1"/>
</dbReference>
<evidence type="ECO:0000256" key="1">
    <source>
        <dbReference type="SAM" id="MobiDB-lite"/>
    </source>
</evidence>
<protein>
    <submittedName>
        <fullName evidence="2">Uncharacterized protein</fullName>
    </submittedName>
</protein>
<dbReference type="Proteomes" id="UP000014680">
    <property type="component" value="Unassembled WGS sequence"/>
</dbReference>
<reference evidence="2 3" key="1">
    <citation type="submission" date="2012-10" db="EMBL/GenBank/DDBJ databases">
        <authorList>
            <person name="Zafar N."/>
            <person name="Inman J."/>
            <person name="Hall N."/>
            <person name="Lorenzi H."/>
            <person name="Caler E."/>
        </authorList>
    </citation>
    <scope>NUCLEOTIDE SEQUENCE [LARGE SCALE GENOMIC DNA]</scope>
    <source>
        <strain evidence="2 3">IP1</strain>
    </source>
</reference>
<dbReference type="AlphaFoldDB" id="L7FLJ8"/>
<sequence length="139" mass="15848">MVQSKSYKETLEANNTEINIADLEQQVQDLEERPVVTSNIDQTEVIKRDNQIADLEKAVAALKEQNTRLDAAKKDMKKQSVEDASKIKNYESQIKAFEAQKKMALDDKTEDEKTAADQSDRRKKMEDQVKAFNAQVLSL</sequence>
<dbReference type="VEuPathDB" id="AmoebaDB:EIN_104770"/>